<reference evidence="1" key="1">
    <citation type="submission" date="2015-10" db="EMBL/GenBank/DDBJ databases">
        <authorList>
            <person name="Gilbert D.G."/>
        </authorList>
    </citation>
    <scope>NUCLEOTIDE SEQUENCE</scope>
    <source>
        <strain evidence="1">3c6</strain>
    </source>
</reference>
<proteinExistence type="predicted"/>
<name>A0A0U5F595_LIMRT</name>
<evidence type="ECO:0000313" key="1">
    <source>
        <dbReference type="EMBL" id="CUR39626.1"/>
    </source>
</evidence>
<organism evidence="1">
    <name type="scientific">Limosilactobacillus reuteri</name>
    <name type="common">Lactobacillus reuteri</name>
    <dbReference type="NCBI Taxonomy" id="1598"/>
    <lineage>
        <taxon>Bacteria</taxon>
        <taxon>Bacillati</taxon>
        <taxon>Bacillota</taxon>
        <taxon>Bacilli</taxon>
        <taxon>Lactobacillales</taxon>
        <taxon>Lactobacillaceae</taxon>
        <taxon>Limosilactobacillus</taxon>
    </lineage>
</organism>
<accession>A0A0U5F595</accession>
<gene>
    <name evidence="1" type="ORF">LRLP16767_LR3C6_01593</name>
</gene>
<dbReference type="EMBL" id="LN887469">
    <property type="protein sequence ID" value="CUR39626.1"/>
    <property type="molecule type" value="Genomic_DNA"/>
</dbReference>
<protein>
    <submittedName>
        <fullName evidence="1">Uncharacterized protein</fullName>
    </submittedName>
</protein>
<sequence>MPLLLQLINSLNNIKVQHREHIVDYTLVDFNTLCDDKEK</sequence>
<dbReference type="AlphaFoldDB" id="A0A0U5F595"/>